<reference evidence="2 3" key="2">
    <citation type="submission" date="2024-07" db="EMBL/GenBank/DDBJ databases">
        <authorList>
            <person name="Akdeniz Z."/>
        </authorList>
    </citation>
    <scope>NUCLEOTIDE SEQUENCE [LARGE SCALE GENOMIC DNA]</scope>
</reference>
<accession>A0AA86UN36</accession>
<comment type="caution">
    <text evidence="1">The sequence shown here is derived from an EMBL/GenBank/DDBJ whole genome shotgun (WGS) entry which is preliminary data.</text>
</comment>
<reference evidence="1" key="1">
    <citation type="submission" date="2023-06" db="EMBL/GenBank/DDBJ databases">
        <authorList>
            <person name="Kurt Z."/>
        </authorList>
    </citation>
    <scope>NUCLEOTIDE SEQUENCE</scope>
</reference>
<protein>
    <submittedName>
        <fullName evidence="2">Hypothetical_protein</fullName>
    </submittedName>
</protein>
<dbReference type="EMBL" id="CAXDID020000482">
    <property type="protein sequence ID" value="CAL6096086.1"/>
    <property type="molecule type" value="Genomic_DNA"/>
</dbReference>
<dbReference type="Proteomes" id="UP001642409">
    <property type="component" value="Unassembled WGS sequence"/>
</dbReference>
<evidence type="ECO:0000313" key="2">
    <source>
        <dbReference type="EMBL" id="CAL6096086.1"/>
    </source>
</evidence>
<evidence type="ECO:0000313" key="3">
    <source>
        <dbReference type="Proteomes" id="UP001642409"/>
    </source>
</evidence>
<evidence type="ECO:0000313" key="1">
    <source>
        <dbReference type="EMBL" id="CAI9957791.1"/>
    </source>
</evidence>
<name>A0AA86UN36_9EUKA</name>
<proteinExistence type="predicted"/>
<dbReference type="AlphaFoldDB" id="A0AA86UN36"/>
<keyword evidence="3" id="KW-1185">Reference proteome</keyword>
<sequence length="371" mass="43525">MLFPSFKQFVRKEFHQLSRFDAQEGLYQLQYLLASIGTDFETTNKLYLQMHSKLPFYVDLLYYQMTLSHVKFNIVPQNIGVSLLNVANNNLANCHMSAAKAIVNQLNNYNPILLTLTKLQINRYEHSFKCQFVDYKTFEQVDFLNFDNSQKNLFIIITSILYLQNSAQQQNYLSNLVSMLTEMDQYFKDENTISYLFKAIKIAIEYEYIISTKICQEELNISMKNIKSQLDIFNQFQDNKKLFISFVHHPFYNTYQVVNIPSDYISIFNLNKISSDINAKLIQPNKNDLQNTMIHHTCLNPLQQTNLKKPRNVDKQLQVLDLKMSELKAETENTIQSSKIYQADFQSLMSQCKDVQKSFLLTQENVSKKLK</sequence>
<gene>
    <name evidence="1" type="ORF">HINF_LOCUS45436</name>
    <name evidence="2" type="ORF">HINF_LOCUS68261</name>
</gene>
<dbReference type="EMBL" id="CATOUU010000894">
    <property type="protein sequence ID" value="CAI9957791.1"/>
    <property type="molecule type" value="Genomic_DNA"/>
</dbReference>
<organism evidence="1">
    <name type="scientific">Hexamita inflata</name>
    <dbReference type="NCBI Taxonomy" id="28002"/>
    <lineage>
        <taxon>Eukaryota</taxon>
        <taxon>Metamonada</taxon>
        <taxon>Diplomonadida</taxon>
        <taxon>Hexamitidae</taxon>
        <taxon>Hexamitinae</taxon>
        <taxon>Hexamita</taxon>
    </lineage>
</organism>